<evidence type="ECO:0000313" key="1">
    <source>
        <dbReference type="EMBL" id="JAD96467.1"/>
    </source>
</evidence>
<dbReference type="EMBL" id="GBRH01201428">
    <property type="protein sequence ID" value="JAD96467.1"/>
    <property type="molecule type" value="Transcribed_RNA"/>
</dbReference>
<reference evidence="1" key="1">
    <citation type="submission" date="2014-09" db="EMBL/GenBank/DDBJ databases">
        <authorList>
            <person name="Magalhaes I.L.F."/>
            <person name="Oliveira U."/>
            <person name="Santos F.R."/>
            <person name="Vidigal T.H.D.A."/>
            <person name="Brescovit A.D."/>
            <person name="Santos A.J."/>
        </authorList>
    </citation>
    <scope>NUCLEOTIDE SEQUENCE</scope>
    <source>
        <tissue evidence="1">Shoot tissue taken approximately 20 cm above the soil surface</tissue>
    </source>
</reference>
<dbReference type="AlphaFoldDB" id="A0A0A9EK88"/>
<sequence>MAVVEDGDGDDGAGVEHLPRVLLVPLRRQRVEQRPRAHPLGAVLGHAVGVRQPPLLRLHGHQVPRAQDAQLQDADGPLSQLLRRRLQVAAVVRGLVQHVVRRLQAQPQVDLARELLVLVAAAPRRRLVRRQRARQVQPLGLHRLGQVVAGHVRRRHRDDHAPHRLVAPRRHPLLHRHHQRLVERLPGHEHELLVPHRVGRPLRARPPDLPAHLDLGDGGRQRPALLGGEQVLRRDGHHLEVGELGRVVNLGARVVEPLERQRVRVRVPRLRERLVRLRAEPDGEHDLAVAQLIAAAVGEAVPLRRQRAVGREAVRDVGHVEDDAADEVVLEHVLVLDDDLQLVGLQVLAGEGEGLPPHRVGVLLQVLGHALEVAQLHLHVRVQRARHVHGREVARLHHAHVQVRHGFHHVVRRRDLRRRSSRRARAHLGRQRRLRLHQPVGRARRWRASRGWASGARHDDRLPGWRGWRGHGVKSRPPRLLLLVLVLLLLAASSSSSSS</sequence>
<organism evidence="1">
    <name type="scientific">Arundo donax</name>
    <name type="common">Giant reed</name>
    <name type="synonym">Donax arundinaceus</name>
    <dbReference type="NCBI Taxonomy" id="35708"/>
    <lineage>
        <taxon>Eukaryota</taxon>
        <taxon>Viridiplantae</taxon>
        <taxon>Streptophyta</taxon>
        <taxon>Embryophyta</taxon>
        <taxon>Tracheophyta</taxon>
        <taxon>Spermatophyta</taxon>
        <taxon>Magnoliopsida</taxon>
        <taxon>Liliopsida</taxon>
        <taxon>Poales</taxon>
        <taxon>Poaceae</taxon>
        <taxon>PACMAD clade</taxon>
        <taxon>Arundinoideae</taxon>
        <taxon>Arundineae</taxon>
        <taxon>Arundo</taxon>
    </lineage>
</organism>
<reference evidence="1" key="2">
    <citation type="journal article" date="2015" name="Data Brief">
        <title>Shoot transcriptome of the giant reed, Arundo donax.</title>
        <authorList>
            <person name="Barrero R.A."/>
            <person name="Guerrero F.D."/>
            <person name="Moolhuijzen P."/>
            <person name="Goolsby J.A."/>
            <person name="Tidwell J."/>
            <person name="Bellgard S.E."/>
            <person name="Bellgard M.I."/>
        </authorList>
    </citation>
    <scope>NUCLEOTIDE SEQUENCE</scope>
    <source>
        <tissue evidence="1">Shoot tissue taken approximately 20 cm above the soil surface</tissue>
    </source>
</reference>
<protein>
    <submittedName>
        <fullName evidence="1">Uncharacterized protein</fullName>
    </submittedName>
</protein>
<name>A0A0A9EK88_ARUDO</name>
<proteinExistence type="predicted"/>
<accession>A0A0A9EK88</accession>